<proteinExistence type="predicted"/>
<dbReference type="SMART" id="SM00829">
    <property type="entry name" value="PKS_ER"/>
    <property type="match status" value="1"/>
</dbReference>
<evidence type="ECO:0000259" key="1">
    <source>
        <dbReference type="SMART" id="SM00829"/>
    </source>
</evidence>
<dbReference type="Pfam" id="PF13602">
    <property type="entry name" value="ADH_zinc_N_2"/>
    <property type="match status" value="1"/>
</dbReference>
<dbReference type="Proteomes" id="UP001460888">
    <property type="component" value="Unassembled WGS sequence"/>
</dbReference>
<organism evidence="2 3">
    <name type="scientific">Salinisphaera dokdonensis CL-ES53</name>
    <dbReference type="NCBI Taxonomy" id="1304272"/>
    <lineage>
        <taxon>Bacteria</taxon>
        <taxon>Pseudomonadati</taxon>
        <taxon>Pseudomonadota</taxon>
        <taxon>Gammaproteobacteria</taxon>
        <taxon>Salinisphaerales</taxon>
        <taxon>Salinisphaeraceae</taxon>
        <taxon>Salinisphaera</taxon>
    </lineage>
</organism>
<sequence length="315" mass="33184">MKAIIPKGFGPVVRLAVGERAKPSPGRNDVLVKVHAASVNPKDWKLNLSLARAAPPVGRRFVPPLFGDDLSGEVVEVGANVDGFEVGDRVYGMDMRLRTASLAEYAVIDQRRIAHMPANATFAEAAAVPLAGQTALQALRKGGSSVLIIGASGGVGTYAVQIAKQLGCHVTGVCSTRNIDLVRSLGADAVIDYTAGDYRQPKGPHARAFDLVFDVTSFETPASCAALLAPDGYFVSTMGHARGMAGTLLARRRNASLIRVESWTADLETIGHWMAAGAVCSVIDSTFGLAETQQAYDRSRTGRARGKIVIEVAGA</sequence>
<dbReference type="PANTHER" id="PTHR44013:SF1">
    <property type="entry name" value="ZINC-TYPE ALCOHOL DEHYDROGENASE-LIKE PROTEIN C16A3.02C"/>
    <property type="match status" value="1"/>
</dbReference>
<dbReference type="InterPro" id="IPR036291">
    <property type="entry name" value="NAD(P)-bd_dom_sf"/>
</dbReference>
<dbReference type="CDD" id="cd08267">
    <property type="entry name" value="MDR1"/>
    <property type="match status" value="1"/>
</dbReference>
<dbReference type="SUPFAM" id="SSF51735">
    <property type="entry name" value="NAD(P)-binding Rossmann-fold domains"/>
    <property type="match status" value="1"/>
</dbReference>
<dbReference type="InterPro" id="IPR052733">
    <property type="entry name" value="Chloroplast_QOR"/>
</dbReference>
<keyword evidence="3" id="KW-1185">Reference proteome</keyword>
<dbReference type="Gene3D" id="3.90.180.10">
    <property type="entry name" value="Medium-chain alcohol dehydrogenases, catalytic domain"/>
    <property type="match status" value="1"/>
</dbReference>
<dbReference type="RefSeq" id="WP_353110527.1">
    <property type="nucleotide sequence ID" value="NZ_APND01000002.1"/>
</dbReference>
<dbReference type="InterPro" id="IPR020843">
    <property type="entry name" value="ER"/>
</dbReference>
<dbReference type="InterPro" id="IPR011032">
    <property type="entry name" value="GroES-like_sf"/>
</dbReference>
<name>A0ABV2AZG1_9GAMM</name>
<evidence type="ECO:0000313" key="2">
    <source>
        <dbReference type="EMBL" id="MES1929029.1"/>
    </source>
</evidence>
<evidence type="ECO:0000313" key="3">
    <source>
        <dbReference type="Proteomes" id="UP001460888"/>
    </source>
</evidence>
<dbReference type="Gene3D" id="3.40.50.720">
    <property type="entry name" value="NAD(P)-binding Rossmann-like Domain"/>
    <property type="match status" value="1"/>
</dbReference>
<gene>
    <name evidence="2" type="ORF">SADO_07232</name>
</gene>
<feature type="domain" description="Enoyl reductase (ER)" evidence="1">
    <location>
        <begin position="10"/>
        <end position="310"/>
    </location>
</feature>
<comment type="caution">
    <text evidence="2">The sequence shown here is derived from an EMBL/GenBank/DDBJ whole genome shotgun (WGS) entry which is preliminary data.</text>
</comment>
<reference evidence="2 3" key="1">
    <citation type="submission" date="2013-03" db="EMBL/GenBank/DDBJ databases">
        <title>Salinisphaera dokdonensis CL-ES53 Genome Sequencing.</title>
        <authorList>
            <person name="Li C."/>
            <person name="Lai Q."/>
            <person name="Shao Z."/>
        </authorList>
    </citation>
    <scope>NUCLEOTIDE SEQUENCE [LARGE SCALE GENOMIC DNA]</scope>
    <source>
        <strain evidence="2 3">CL-ES53</strain>
    </source>
</reference>
<dbReference type="InterPro" id="IPR013154">
    <property type="entry name" value="ADH-like_N"/>
</dbReference>
<dbReference type="Pfam" id="PF08240">
    <property type="entry name" value="ADH_N"/>
    <property type="match status" value="1"/>
</dbReference>
<dbReference type="SUPFAM" id="SSF50129">
    <property type="entry name" value="GroES-like"/>
    <property type="match status" value="1"/>
</dbReference>
<protein>
    <submittedName>
        <fullName evidence="2">Alcohol dehydrogenase</fullName>
    </submittedName>
</protein>
<dbReference type="PANTHER" id="PTHR44013">
    <property type="entry name" value="ZINC-TYPE ALCOHOL DEHYDROGENASE-LIKE PROTEIN C16A3.02C"/>
    <property type="match status" value="1"/>
</dbReference>
<accession>A0ABV2AZG1</accession>
<dbReference type="EMBL" id="APND01000002">
    <property type="protein sequence ID" value="MES1929029.1"/>
    <property type="molecule type" value="Genomic_DNA"/>
</dbReference>